<dbReference type="Pfam" id="PF02563">
    <property type="entry name" value="Poly_export"/>
    <property type="match status" value="1"/>
</dbReference>
<proteinExistence type="inferred from homology"/>
<dbReference type="Gene3D" id="3.10.560.10">
    <property type="entry name" value="Outer membrane lipoprotein wza domain like"/>
    <property type="match status" value="2"/>
</dbReference>
<reference evidence="17 18" key="1">
    <citation type="submission" date="2022-10" db="EMBL/GenBank/DDBJ databases">
        <title>Defluviimonas sp. nov., isolated from ocean surface water.</title>
        <authorList>
            <person name="He W."/>
            <person name="Wang L."/>
            <person name="Zhang D.-F."/>
        </authorList>
    </citation>
    <scope>NUCLEOTIDE SEQUENCE [LARGE SCALE GENOMIC DNA]</scope>
    <source>
        <strain evidence="17 18">WL0075</strain>
    </source>
</reference>
<comment type="similarity">
    <text evidence="2">Belongs to the BexD/CtrA/VexA family.</text>
</comment>
<comment type="subcellular location">
    <subcellularLocation>
        <location evidence="1">Cell outer membrane</location>
        <topology evidence="1">Multi-pass membrane protein</topology>
    </subcellularLocation>
</comment>
<keyword evidence="3" id="KW-0813">Transport</keyword>
<evidence type="ECO:0000256" key="9">
    <source>
        <dbReference type="ARBA" id="ARBA00023065"/>
    </source>
</evidence>
<evidence type="ECO:0000256" key="10">
    <source>
        <dbReference type="ARBA" id="ARBA00023114"/>
    </source>
</evidence>
<organism evidence="17 18">
    <name type="scientific">Albidovulum sediminicola</name>
    <dbReference type="NCBI Taxonomy" id="2984331"/>
    <lineage>
        <taxon>Bacteria</taxon>
        <taxon>Pseudomonadati</taxon>
        <taxon>Pseudomonadota</taxon>
        <taxon>Alphaproteobacteria</taxon>
        <taxon>Rhodobacterales</taxon>
        <taxon>Paracoccaceae</taxon>
        <taxon>Albidovulum</taxon>
    </lineage>
</organism>
<keyword evidence="10" id="KW-0626">Porin</keyword>
<evidence type="ECO:0000256" key="14">
    <source>
        <dbReference type="ARBA" id="ARBA00023288"/>
    </source>
</evidence>
<evidence type="ECO:0000259" key="15">
    <source>
        <dbReference type="Pfam" id="PF02563"/>
    </source>
</evidence>
<keyword evidence="6" id="KW-0812">Transmembrane</keyword>
<dbReference type="Pfam" id="PF22461">
    <property type="entry name" value="SLBB_2"/>
    <property type="match status" value="1"/>
</dbReference>
<evidence type="ECO:0000256" key="11">
    <source>
        <dbReference type="ARBA" id="ARBA00023136"/>
    </source>
</evidence>
<evidence type="ECO:0000313" key="17">
    <source>
        <dbReference type="EMBL" id="MCV2864461.1"/>
    </source>
</evidence>
<evidence type="ECO:0000256" key="4">
    <source>
        <dbReference type="ARBA" id="ARBA00022452"/>
    </source>
</evidence>
<accession>A0ABT2YZZ8</accession>
<dbReference type="RefSeq" id="WP_263720978.1">
    <property type="nucleotide sequence ID" value="NZ_JAOWLA010000005.1"/>
</dbReference>
<evidence type="ECO:0000256" key="13">
    <source>
        <dbReference type="ARBA" id="ARBA00023237"/>
    </source>
</evidence>
<evidence type="ECO:0000256" key="6">
    <source>
        <dbReference type="ARBA" id="ARBA00022692"/>
    </source>
</evidence>
<evidence type="ECO:0000256" key="12">
    <source>
        <dbReference type="ARBA" id="ARBA00023139"/>
    </source>
</evidence>
<dbReference type="PANTHER" id="PTHR33619:SF3">
    <property type="entry name" value="POLYSACCHARIDE EXPORT PROTEIN GFCE-RELATED"/>
    <property type="match status" value="1"/>
</dbReference>
<feature type="domain" description="SLBB" evidence="16">
    <location>
        <begin position="170"/>
        <end position="244"/>
    </location>
</feature>
<evidence type="ECO:0000256" key="7">
    <source>
        <dbReference type="ARBA" id="ARBA00022729"/>
    </source>
</evidence>
<evidence type="ECO:0000256" key="5">
    <source>
        <dbReference type="ARBA" id="ARBA00022597"/>
    </source>
</evidence>
<dbReference type="InterPro" id="IPR049712">
    <property type="entry name" value="Poly_export"/>
</dbReference>
<keyword evidence="14" id="KW-0449">Lipoprotein</keyword>
<feature type="domain" description="Polysaccharide export protein N-terminal" evidence="15">
    <location>
        <begin position="82"/>
        <end position="160"/>
    </location>
</feature>
<evidence type="ECO:0000259" key="16">
    <source>
        <dbReference type="Pfam" id="PF22461"/>
    </source>
</evidence>
<gene>
    <name evidence="17" type="ORF">OE647_06870</name>
</gene>
<keyword evidence="7" id="KW-0732">Signal</keyword>
<evidence type="ECO:0000313" key="18">
    <source>
        <dbReference type="Proteomes" id="UP001652503"/>
    </source>
</evidence>
<keyword evidence="18" id="KW-1185">Reference proteome</keyword>
<dbReference type="InterPro" id="IPR054765">
    <property type="entry name" value="SLBB_dom"/>
</dbReference>
<keyword evidence="8" id="KW-0625">Polysaccharide transport</keyword>
<evidence type="ECO:0000256" key="3">
    <source>
        <dbReference type="ARBA" id="ARBA00022448"/>
    </source>
</evidence>
<dbReference type="Gene3D" id="3.30.1950.10">
    <property type="entry name" value="wza like domain"/>
    <property type="match status" value="1"/>
</dbReference>
<keyword evidence="11" id="KW-0472">Membrane</keyword>
<evidence type="ECO:0000256" key="8">
    <source>
        <dbReference type="ARBA" id="ARBA00023047"/>
    </source>
</evidence>
<keyword evidence="4" id="KW-1134">Transmembrane beta strand</keyword>
<sequence length="377" mass="39287">MKSVFGLGAKSIVVLSLSVSLAGCGLPRSGPSKGEILAGSVEKMGSTYIVPVDERVARAASKSPELGFSREFITAGVVGSDVIHPGDTLSLTIWENVDDGLLAGKGVNATGLEQLQVDDEGFIFVPYAGRVRASGNTPETLRQAITDKLKDQTPDPQVTVARAAGDGATVSVLGNTGAQGVFPIERPTRTLSAMLARAGGVAVDPETAQITVTRHGRTGSVWLKDLYKNPNMDIALRGGDVILVEKDTRTFTALGATGAQARVDFDTPNLTALEAVAKVGGLNTHLADPKGLFIMRDESPAIAAAVLGQAGLKEPQRVAYVLDLTQPDGIFNARDFVIRDGDTIYVTEAPYVQWQKTLSVLTGTASSANAISSAAGG</sequence>
<keyword evidence="13" id="KW-0998">Cell outer membrane</keyword>
<dbReference type="PROSITE" id="PS51257">
    <property type="entry name" value="PROKAR_LIPOPROTEIN"/>
    <property type="match status" value="1"/>
</dbReference>
<dbReference type="Proteomes" id="UP001652503">
    <property type="component" value="Unassembled WGS sequence"/>
</dbReference>
<name>A0ABT2YZZ8_9RHOB</name>
<protein>
    <submittedName>
        <fullName evidence="17">Polysaccharide biosynthesis/export family protein</fullName>
    </submittedName>
</protein>
<dbReference type="PANTHER" id="PTHR33619">
    <property type="entry name" value="POLYSACCHARIDE EXPORT PROTEIN GFCE-RELATED"/>
    <property type="match status" value="1"/>
</dbReference>
<keyword evidence="5" id="KW-0762">Sugar transport</keyword>
<comment type="caution">
    <text evidence="17">The sequence shown here is derived from an EMBL/GenBank/DDBJ whole genome shotgun (WGS) entry which is preliminary data.</text>
</comment>
<keyword evidence="9" id="KW-0406">Ion transport</keyword>
<evidence type="ECO:0000256" key="1">
    <source>
        <dbReference type="ARBA" id="ARBA00004571"/>
    </source>
</evidence>
<keyword evidence="12" id="KW-0564">Palmitate</keyword>
<dbReference type="InterPro" id="IPR003715">
    <property type="entry name" value="Poly_export_N"/>
</dbReference>
<evidence type="ECO:0000256" key="2">
    <source>
        <dbReference type="ARBA" id="ARBA00009450"/>
    </source>
</evidence>
<dbReference type="EMBL" id="JAOWLA010000005">
    <property type="protein sequence ID" value="MCV2864461.1"/>
    <property type="molecule type" value="Genomic_DNA"/>
</dbReference>